<reference evidence="2 3" key="1">
    <citation type="submission" date="2024-10" db="EMBL/GenBank/DDBJ databases">
        <title>The Natural Products Discovery Center: Release of the First 8490 Sequenced Strains for Exploring Actinobacteria Biosynthetic Diversity.</title>
        <authorList>
            <person name="Kalkreuter E."/>
            <person name="Kautsar S.A."/>
            <person name="Yang D."/>
            <person name="Bader C.D."/>
            <person name="Teijaro C.N."/>
            <person name="Fluegel L."/>
            <person name="Davis C.M."/>
            <person name="Simpson J.R."/>
            <person name="Lauterbach L."/>
            <person name="Steele A.D."/>
            <person name="Gui C."/>
            <person name="Meng S."/>
            <person name="Li G."/>
            <person name="Viehrig K."/>
            <person name="Ye F."/>
            <person name="Su P."/>
            <person name="Kiefer A.F."/>
            <person name="Nichols A."/>
            <person name="Cepeda A.J."/>
            <person name="Yan W."/>
            <person name="Fan B."/>
            <person name="Jiang Y."/>
            <person name="Adhikari A."/>
            <person name="Zheng C.-J."/>
            <person name="Schuster L."/>
            <person name="Cowan T.M."/>
            <person name="Smanski M.J."/>
            <person name="Chevrette M.G."/>
            <person name="De Carvalho L.P.S."/>
            <person name="Shen B."/>
        </authorList>
    </citation>
    <scope>NUCLEOTIDE SEQUENCE [LARGE SCALE GENOMIC DNA]</scope>
    <source>
        <strain evidence="2 3">NPDC001650</strain>
    </source>
</reference>
<comment type="caution">
    <text evidence="2">The sequence shown here is derived from an EMBL/GenBank/DDBJ whole genome shotgun (WGS) entry which is preliminary data.</text>
</comment>
<evidence type="ECO:0000313" key="2">
    <source>
        <dbReference type="EMBL" id="MFF4221165.1"/>
    </source>
</evidence>
<evidence type="ECO:0000313" key="3">
    <source>
        <dbReference type="Proteomes" id="UP001602123"/>
    </source>
</evidence>
<organism evidence="2 3">
    <name type="scientific">Streptomyces nondiastaticus</name>
    <dbReference type="NCBI Taxonomy" id="3154512"/>
    <lineage>
        <taxon>Bacteria</taxon>
        <taxon>Bacillati</taxon>
        <taxon>Actinomycetota</taxon>
        <taxon>Actinomycetes</taxon>
        <taxon>Kitasatosporales</taxon>
        <taxon>Streptomycetaceae</taxon>
        <taxon>Streptomyces</taxon>
    </lineage>
</organism>
<gene>
    <name evidence="2" type="ORF">ACFYZM_33550</name>
</gene>
<dbReference type="Proteomes" id="UP001602123">
    <property type="component" value="Unassembled WGS sequence"/>
</dbReference>
<dbReference type="RefSeq" id="WP_388634436.1">
    <property type="nucleotide sequence ID" value="NZ_JBIAUT010000021.1"/>
</dbReference>
<accession>A0ABW6U8L9</accession>
<protein>
    <submittedName>
        <fullName evidence="2">Uncharacterized protein</fullName>
    </submittedName>
</protein>
<name>A0ABW6U8L9_9ACTN</name>
<sequence length="68" mass="7096">MAWPPPFDEGEPEQGAAAARQALDHAALVASRLKTLLPSARPYGTAAVEEVRTRAVDLTASRPTAVAA</sequence>
<dbReference type="EMBL" id="JBIAUT010000021">
    <property type="protein sequence ID" value="MFF4221165.1"/>
    <property type="molecule type" value="Genomic_DNA"/>
</dbReference>
<evidence type="ECO:0000256" key="1">
    <source>
        <dbReference type="SAM" id="MobiDB-lite"/>
    </source>
</evidence>
<proteinExistence type="predicted"/>
<feature type="region of interest" description="Disordered" evidence="1">
    <location>
        <begin position="1"/>
        <end position="20"/>
    </location>
</feature>
<keyword evidence="3" id="KW-1185">Reference proteome</keyword>